<evidence type="ECO:0000313" key="9">
    <source>
        <dbReference type="Proteomes" id="UP000237662"/>
    </source>
</evidence>
<comment type="similarity">
    <text evidence="6">Belongs to the DarT ADP-ribosyltransferase family.</text>
</comment>
<dbReference type="GO" id="GO:0016779">
    <property type="term" value="F:nucleotidyltransferase activity"/>
    <property type="evidence" value="ECO:0007669"/>
    <property type="project" value="UniProtKB-UniRule"/>
</dbReference>
<protein>
    <submittedName>
        <fullName evidence="8">Uncharacterized protein DUF4433</fullName>
    </submittedName>
</protein>
<evidence type="ECO:0000256" key="1">
    <source>
        <dbReference type="ARBA" id="ARBA00022649"/>
    </source>
</evidence>
<comment type="caution">
    <text evidence="6">Lacks conserved residue(s) required for the propagation of feature annotation.</text>
</comment>
<evidence type="ECO:0000256" key="2">
    <source>
        <dbReference type="ARBA" id="ARBA00022676"/>
    </source>
</evidence>
<feature type="binding site" evidence="6">
    <location>
        <begin position="28"/>
        <end position="30"/>
    </location>
    <ligand>
        <name>NAD(+)</name>
        <dbReference type="ChEBI" id="CHEBI:57540"/>
    </ligand>
</feature>
<feature type="active site" description="Proton acceptor" evidence="6">
    <location>
        <position position="67"/>
    </location>
</feature>
<proteinExistence type="inferred from homology"/>
<evidence type="ECO:0000256" key="3">
    <source>
        <dbReference type="ARBA" id="ARBA00022679"/>
    </source>
</evidence>
<keyword evidence="1 6" id="KW-1277">Toxin-antitoxin system</keyword>
<dbReference type="Pfam" id="PF14487">
    <property type="entry name" value="DarT"/>
    <property type="match status" value="1"/>
</dbReference>
<dbReference type="EMBL" id="PTJC01000005">
    <property type="protein sequence ID" value="PPK88491.1"/>
    <property type="molecule type" value="Genomic_DNA"/>
</dbReference>
<organism evidence="8 9">
    <name type="scientific">Neolewinella xylanilytica</name>
    <dbReference type="NCBI Taxonomy" id="1514080"/>
    <lineage>
        <taxon>Bacteria</taxon>
        <taxon>Pseudomonadati</taxon>
        <taxon>Bacteroidota</taxon>
        <taxon>Saprospiria</taxon>
        <taxon>Saprospirales</taxon>
        <taxon>Lewinellaceae</taxon>
        <taxon>Neolewinella</taxon>
    </lineage>
</organism>
<keyword evidence="4 6" id="KW-0548">Nucleotidyltransferase</keyword>
<dbReference type="PROSITE" id="PS52018">
    <property type="entry name" value="DART"/>
    <property type="match status" value="1"/>
</dbReference>
<keyword evidence="5 6" id="KW-0238">DNA-binding</keyword>
<name>A0A2S6IAG0_9BACT</name>
<comment type="caution">
    <text evidence="8">The sequence shown here is derived from an EMBL/GenBank/DDBJ whole genome shotgun (WGS) entry which is preliminary data.</text>
</comment>
<feature type="binding site" evidence="6">
    <location>
        <position position="67"/>
    </location>
    <ligand>
        <name>NAD(+)</name>
        <dbReference type="ChEBI" id="CHEBI:57540"/>
    </ligand>
</feature>
<keyword evidence="9" id="KW-1185">Reference proteome</keyword>
<sequence>MLTSSGLHSCQNLSRTRVMKLDEVHLYRMVHVSNIRHILQHGITHVDSPNKNTNYVPIGDRSLINKRTSITIAVDNGQGYNDDHNEIVLGDYIPFYFGIKMPMLFVMQNGGNFVDKTPPEDIIYLVLRLNKVLEVCPEFYFTDGHGTDRLTTFYDWTMRDHLPDIVDWQSVKAGYWAGNENLDLKRKKQAEFLAKPDIPPDCIRGFICYAESTKDKLLSLGIADKRVKIIKKCYY</sequence>
<evidence type="ECO:0000256" key="4">
    <source>
        <dbReference type="ARBA" id="ARBA00022695"/>
    </source>
</evidence>
<evidence type="ECO:0000259" key="7">
    <source>
        <dbReference type="PROSITE" id="PS52018"/>
    </source>
</evidence>
<gene>
    <name evidence="8" type="ORF">CLV84_1459</name>
</gene>
<evidence type="ECO:0000256" key="6">
    <source>
        <dbReference type="PROSITE-ProRule" id="PRU01362"/>
    </source>
</evidence>
<evidence type="ECO:0000256" key="5">
    <source>
        <dbReference type="ARBA" id="ARBA00023125"/>
    </source>
</evidence>
<keyword evidence="3 6" id="KW-0808">Transferase</keyword>
<evidence type="ECO:0000313" key="8">
    <source>
        <dbReference type="EMBL" id="PPK88491.1"/>
    </source>
</evidence>
<dbReference type="AlphaFoldDB" id="A0A2S6IAG0"/>
<feature type="active site" evidence="6">
    <location>
        <position position="191"/>
    </location>
</feature>
<comment type="catalytic activity">
    <reaction evidence="6">
        <text>a thymidine in DNA + NAD(+) = an N-(ADP-alpha-D-ribosyl)-thymidine in DNA + nicotinamide + H(+)</text>
        <dbReference type="Rhea" id="RHEA:71651"/>
        <dbReference type="Rhea" id="RHEA-COMP:13556"/>
        <dbReference type="Rhea" id="RHEA-COMP:18051"/>
        <dbReference type="ChEBI" id="CHEBI:15378"/>
        <dbReference type="ChEBI" id="CHEBI:17154"/>
        <dbReference type="ChEBI" id="CHEBI:57540"/>
        <dbReference type="ChEBI" id="CHEBI:137386"/>
        <dbReference type="ChEBI" id="CHEBI:191199"/>
    </reaction>
</comment>
<reference evidence="8 9" key="1">
    <citation type="submission" date="2018-02" db="EMBL/GenBank/DDBJ databases">
        <title>Genomic Encyclopedia of Archaeal and Bacterial Type Strains, Phase II (KMG-II): from individual species to whole genera.</title>
        <authorList>
            <person name="Goeker M."/>
        </authorList>
    </citation>
    <scope>NUCLEOTIDE SEQUENCE [LARGE SCALE GENOMIC DNA]</scope>
    <source>
        <strain evidence="8 9">DSM 29526</strain>
    </source>
</reference>
<dbReference type="GO" id="GO:0016757">
    <property type="term" value="F:glycosyltransferase activity"/>
    <property type="evidence" value="ECO:0007669"/>
    <property type="project" value="UniProtKB-UniRule"/>
</dbReference>
<dbReference type="Proteomes" id="UP000237662">
    <property type="component" value="Unassembled WGS sequence"/>
</dbReference>
<keyword evidence="2 6" id="KW-0328">Glycosyltransferase</keyword>
<feature type="domain" description="DarT" evidence="7">
    <location>
        <begin position="24"/>
        <end position="235"/>
    </location>
</feature>
<accession>A0A2S6IAG0</accession>
<dbReference type="GO" id="GO:0003677">
    <property type="term" value="F:DNA binding"/>
    <property type="evidence" value="ECO:0007669"/>
    <property type="project" value="UniProtKB-UniRule"/>
</dbReference>
<dbReference type="InterPro" id="IPR029494">
    <property type="entry name" value="DarT"/>
</dbReference>